<evidence type="ECO:0000313" key="6">
    <source>
        <dbReference type="WBParaSite" id="OFLC_0000460801-mRNA-1"/>
    </source>
</evidence>
<keyword evidence="5" id="KW-1185">Reference proteome</keyword>
<dbReference type="GO" id="GO:0003712">
    <property type="term" value="F:transcription coregulator activity"/>
    <property type="evidence" value="ECO:0007669"/>
    <property type="project" value="TreeGrafter"/>
</dbReference>
<name>A0A183HAU7_9BILA</name>
<gene>
    <name evidence="4" type="ORF">OFLC_LOCUS4609</name>
</gene>
<keyword evidence="3" id="KW-0539">Nucleus</keyword>
<dbReference type="EMBL" id="UZAJ01003577">
    <property type="protein sequence ID" value="VDO40487.1"/>
    <property type="molecule type" value="Genomic_DNA"/>
</dbReference>
<dbReference type="InterPro" id="IPR052435">
    <property type="entry name" value="YY1-Transcr_Regul"/>
</dbReference>
<dbReference type="GO" id="GO:0005634">
    <property type="term" value="C:nucleus"/>
    <property type="evidence" value="ECO:0007669"/>
    <property type="project" value="TreeGrafter"/>
</dbReference>
<reference evidence="4 5" key="2">
    <citation type="submission" date="2018-11" db="EMBL/GenBank/DDBJ databases">
        <authorList>
            <consortium name="Pathogen Informatics"/>
        </authorList>
    </citation>
    <scope>NUCLEOTIDE SEQUENCE [LARGE SCALE GENOMIC DNA]</scope>
</reference>
<dbReference type="PANTHER" id="PTHR16088">
    <property type="entry name" value="YY1 ASSOCIATED PROTEIN-RELATED"/>
    <property type="match status" value="1"/>
</dbReference>
<dbReference type="STRING" id="387005.A0A183HAU7"/>
<dbReference type="PANTHER" id="PTHR16088:SF3">
    <property type="entry name" value="GON-4-LIKE PROTEIN"/>
    <property type="match status" value="1"/>
</dbReference>
<evidence type="ECO:0000313" key="4">
    <source>
        <dbReference type="EMBL" id="VDO40487.1"/>
    </source>
</evidence>
<reference evidence="6" key="1">
    <citation type="submission" date="2016-06" db="UniProtKB">
        <authorList>
            <consortium name="WormBaseParasite"/>
        </authorList>
    </citation>
    <scope>IDENTIFICATION</scope>
</reference>
<dbReference type="AlphaFoldDB" id="A0A183HAU7"/>
<dbReference type="GO" id="GO:0006355">
    <property type="term" value="P:regulation of DNA-templated transcription"/>
    <property type="evidence" value="ECO:0007669"/>
    <property type="project" value="TreeGrafter"/>
</dbReference>
<evidence type="ECO:0000313" key="5">
    <source>
        <dbReference type="Proteomes" id="UP000267606"/>
    </source>
</evidence>
<sequence length="601" mass="67421">MINELNDYCLKRPEHSLFNVVNLEACIATCHDMIECESISDFITHRKSKKLQLPLPKTMFVLSRSKALLFPELLPQVRMKMFSTFYPYFIREEECLLALGLYQFAHLKQLPEKRKCYALISQHLLANKIQSQIRLHLKNFRGSSQPVHTLFVKAETEIINMIFPLENRSTAISGPPYLWPQYLQPRWLKELVNRQQHDLECENLALDGLTFTKITSEEDSPLVDRPDSKHNLPNNLSECCNADADNGTFSRNAISMPIVSYSDNSPTELSCNSANINEPVNTAFAVDSEHIEIAGIPSSPVRNLLHFASTAVCNKVTSPLLSDSYDSEGRSPVSERSSPALHHSSLTSVGYSRLPSPNSCPLIVASPSDRKLTSRYSKIISSANGESRVACSQCSTVISPDNESADLMKNINTIKAVKFAPFKKMPSAEKSDVNKFEESVNSGQYEIEAIDETDGSIISSISSEEIVLDSSPLPSFKNPICLQQSPGITHDSNDNASSYFSTVGSEYSWFLEADRVYENTGMKYDISSCSSAVVIEKNKEVYDIIKEDDHRDCQENHSPQCINRKSFHSPCSDPETSYDMTECSSLIYKSCKNMQKLFKNI</sequence>
<dbReference type="Proteomes" id="UP000267606">
    <property type="component" value="Unassembled WGS sequence"/>
</dbReference>
<protein>
    <submittedName>
        <fullName evidence="6">FERM domain-containing protein</fullName>
    </submittedName>
</protein>
<proteinExistence type="predicted"/>
<keyword evidence="2" id="KW-0804">Transcription</keyword>
<keyword evidence="1" id="KW-0805">Transcription regulation</keyword>
<organism evidence="6">
    <name type="scientific">Onchocerca flexuosa</name>
    <dbReference type="NCBI Taxonomy" id="387005"/>
    <lineage>
        <taxon>Eukaryota</taxon>
        <taxon>Metazoa</taxon>
        <taxon>Ecdysozoa</taxon>
        <taxon>Nematoda</taxon>
        <taxon>Chromadorea</taxon>
        <taxon>Rhabditida</taxon>
        <taxon>Spirurina</taxon>
        <taxon>Spiruromorpha</taxon>
        <taxon>Filarioidea</taxon>
        <taxon>Onchocercidae</taxon>
        <taxon>Onchocerca</taxon>
    </lineage>
</organism>
<dbReference type="WBParaSite" id="OFLC_0000460801-mRNA-1">
    <property type="protein sequence ID" value="OFLC_0000460801-mRNA-1"/>
    <property type="gene ID" value="OFLC_0000460801"/>
</dbReference>
<evidence type="ECO:0000256" key="1">
    <source>
        <dbReference type="ARBA" id="ARBA00023015"/>
    </source>
</evidence>
<accession>A0A183HAU7</accession>
<evidence type="ECO:0000256" key="2">
    <source>
        <dbReference type="ARBA" id="ARBA00023163"/>
    </source>
</evidence>
<evidence type="ECO:0000256" key="3">
    <source>
        <dbReference type="ARBA" id="ARBA00023242"/>
    </source>
</evidence>